<evidence type="ECO:0000313" key="1">
    <source>
        <dbReference type="EMBL" id="GAG34972.1"/>
    </source>
</evidence>
<protein>
    <submittedName>
        <fullName evidence="1">Uncharacterized protein</fullName>
    </submittedName>
</protein>
<accession>X0XHY2</accession>
<dbReference type="EMBL" id="BARS01044323">
    <property type="protein sequence ID" value="GAG34972.1"/>
    <property type="molecule type" value="Genomic_DNA"/>
</dbReference>
<name>X0XHY2_9ZZZZ</name>
<sequence>MKITKNAKPKIGGWCQFRWPNGNNIRGKKERIAKWTIPEALIG</sequence>
<organism evidence="1">
    <name type="scientific">marine sediment metagenome</name>
    <dbReference type="NCBI Taxonomy" id="412755"/>
    <lineage>
        <taxon>unclassified sequences</taxon>
        <taxon>metagenomes</taxon>
        <taxon>ecological metagenomes</taxon>
    </lineage>
</organism>
<dbReference type="AlphaFoldDB" id="X0XHY2"/>
<reference evidence="1" key="1">
    <citation type="journal article" date="2014" name="Front. Microbiol.">
        <title>High frequency of phylogenetically diverse reductive dehalogenase-homologous genes in deep subseafloor sedimentary metagenomes.</title>
        <authorList>
            <person name="Kawai M."/>
            <person name="Futagami T."/>
            <person name="Toyoda A."/>
            <person name="Takaki Y."/>
            <person name="Nishi S."/>
            <person name="Hori S."/>
            <person name="Arai W."/>
            <person name="Tsubouchi T."/>
            <person name="Morono Y."/>
            <person name="Uchiyama I."/>
            <person name="Ito T."/>
            <person name="Fujiyama A."/>
            <person name="Inagaki F."/>
            <person name="Takami H."/>
        </authorList>
    </citation>
    <scope>NUCLEOTIDE SEQUENCE</scope>
    <source>
        <strain evidence="1">Expedition CK06-06</strain>
    </source>
</reference>
<proteinExistence type="predicted"/>
<comment type="caution">
    <text evidence="1">The sequence shown here is derived from an EMBL/GenBank/DDBJ whole genome shotgun (WGS) entry which is preliminary data.</text>
</comment>
<gene>
    <name evidence="1" type="ORF">S01H1_66987</name>
</gene>